<dbReference type="InterPro" id="IPR032781">
    <property type="entry name" value="ABC_tran_Xtn"/>
</dbReference>
<dbReference type="NCBIfam" id="NF000355">
    <property type="entry name" value="ribo_prot_ABC_F"/>
    <property type="match status" value="1"/>
</dbReference>
<gene>
    <name evidence="5" type="ORF">F9K24_18355</name>
</gene>
<feature type="domain" description="ABC transporter" evidence="4">
    <location>
        <begin position="291"/>
        <end position="508"/>
    </location>
</feature>
<dbReference type="InterPro" id="IPR037118">
    <property type="entry name" value="Val-tRNA_synth_C_sf"/>
</dbReference>
<keyword evidence="2 5" id="KW-0067">ATP-binding</keyword>
<sequence>MAAQIHFQSVSKSFSRELFRDLSFGINDGERIGLIGPNGSGKSTLLKLLAGLEEADSGNVTVRKGLRRVYLSQAEAYDETATIEEILLAAIANHPEEHERYELVEKATENLSLDAGQRFGQLSGGQRKRVAIAAAMIQSPDLLLMDEPTNHLDLEGILWLEATLKEAPFAYIVISHDRFFLENVTDRIIEVNRMFPGGIFTTPGNYSTFLERKQEFLAGQAEQQAALANRLRKETEWLRRMPKARTTKAQYRIDAAEKLKQDYSAVKQRNERNRKLQIEFDATGRQTRRLIECSGIAKGIAGRTLFADLDLVLSPGSCIGLMGRNGAGKSTLMRLLTGELEPDAGTIKRADNLKIVHFDQRRQTLNPDDSLRTALSPVGDTVIYQGRSIHVAGFAKRFLFDTEQLEMPVRSLSGGEQARILIARLMVQAADVLLLDEPTNDLDIQSLEVLEESIEEFPGAVVLISHDRFFLNRLSDEILNLDGQGHGEYFADYFQWQDVITEREELRKASKAQAARSESERLSLEKKAARPRKLSKSEQKELDQMEAKILKAEEALEAAQLKIQDPTVASNADKLAEACAAMEEQQRVVEALYERWKELEALK</sequence>
<proteinExistence type="predicted"/>
<dbReference type="PANTHER" id="PTHR42855">
    <property type="entry name" value="ABC TRANSPORTER ATP-BINDING SUBUNIT"/>
    <property type="match status" value="1"/>
</dbReference>
<feature type="domain" description="ABC transporter" evidence="4">
    <location>
        <begin position="5"/>
        <end position="222"/>
    </location>
</feature>
<evidence type="ECO:0000313" key="5">
    <source>
        <dbReference type="EMBL" id="KAB2929994.1"/>
    </source>
</evidence>
<organism evidence="5 6">
    <name type="scientific">Leptonema illini</name>
    <dbReference type="NCBI Taxonomy" id="183"/>
    <lineage>
        <taxon>Bacteria</taxon>
        <taxon>Pseudomonadati</taxon>
        <taxon>Spirochaetota</taxon>
        <taxon>Spirochaetia</taxon>
        <taxon>Leptospirales</taxon>
        <taxon>Leptospiraceae</taxon>
        <taxon>Leptonema</taxon>
    </lineage>
</organism>
<evidence type="ECO:0000256" key="1">
    <source>
        <dbReference type="ARBA" id="ARBA00022741"/>
    </source>
</evidence>
<dbReference type="InterPro" id="IPR027417">
    <property type="entry name" value="P-loop_NTPase"/>
</dbReference>
<dbReference type="SUPFAM" id="SSF52540">
    <property type="entry name" value="P-loop containing nucleoside triphosphate hydrolases"/>
    <property type="match status" value="2"/>
</dbReference>
<dbReference type="PROSITE" id="PS50893">
    <property type="entry name" value="ABC_TRANSPORTER_2"/>
    <property type="match status" value="2"/>
</dbReference>
<dbReference type="Pfam" id="PF12848">
    <property type="entry name" value="ABC_tran_Xtn"/>
    <property type="match status" value="1"/>
</dbReference>
<name>A0A833GYH6_9LEPT</name>
<dbReference type="InterPro" id="IPR051309">
    <property type="entry name" value="ABCF_ATPase"/>
</dbReference>
<evidence type="ECO:0000256" key="2">
    <source>
        <dbReference type="ARBA" id="ARBA00022840"/>
    </source>
</evidence>
<accession>A0A833GYH6</accession>
<dbReference type="EMBL" id="WBUI01000024">
    <property type="protein sequence ID" value="KAB2929994.1"/>
    <property type="molecule type" value="Genomic_DNA"/>
</dbReference>
<dbReference type="InterPro" id="IPR032524">
    <property type="entry name" value="ABC_tran_C"/>
</dbReference>
<dbReference type="Gene3D" id="1.10.287.380">
    <property type="entry name" value="Valyl-tRNA synthetase, C-terminal domain"/>
    <property type="match status" value="1"/>
</dbReference>
<dbReference type="CDD" id="cd03221">
    <property type="entry name" value="ABCF_EF-3"/>
    <property type="match status" value="2"/>
</dbReference>
<comment type="caution">
    <text evidence="5">The sequence shown here is derived from an EMBL/GenBank/DDBJ whole genome shotgun (WGS) entry which is preliminary data.</text>
</comment>
<dbReference type="Gene3D" id="3.40.50.300">
    <property type="entry name" value="P-loop containing nucleotide triphosphate hydrolases"/>
    <property type="match status" value="2"/>
</dbReference>
<dbReference type="AlphaFoldDB" id="A0A833GYH6"/>
<evidence type="ECO:0000259" key="4">
    <source>
        <dbReference type="PROSITE" id="PS50893"/>
    </source>
</evidence>
<dbReference type="InterPro" id="IPR003593">
    <property type="entry name" value="AAA+_ATPase"/>
</dbReference>
<dbReference type="Proteomes" id="UP000460298">
    <property type="component" value="Unassembled WGS sequence"/>
</dbReference>
<dbReference type="InterPro" id="IPR003439">
    <property type="entry name" value="ABC_transporter-like_ATP-bd"/>
</dbReference>
<reference evidence="5 6" key="1">
    <citation type="submission" date="2019-10" db="EMBL/GenBank/DDBJ databases">
        <title>Extracellular Electron Transfer in a Candidatus Methanoperedens spp. Enrichment Culture.</title>
        <authorList>
            <person name="Berger S."/>
            <person name="Rangel Shaw D."/>
            <person name="Berben T."/>
            <person name="In 'T Zandt M."/>
            <person name="Frank J."/>
            <person name="Reimann J."/>
            <person name="Jetten M.S.M."/>
            <person name="Welte C.U."/>
        </authorList>
    </citation>
    <scope>NUCLEOTIDE SEQUENCE [LARGE SCALE GENOMIC DNA]</scope>
    <source>
        <strain evidence="5">SB12</strain>
    </source>
</reference>
<dbReference type="GO" id="GO:0016887">
    <property type="term" value="F:ATP hydrolysis activity"/>
    <property type="evidence" value="ECO:0007669"/>
    <property type="project" value="InterPro"/>
</dbReference>
<dbReference type="PROSITE" id="PS00211">
    <property type="entry name" value="ABC_TRANSPORTER_1"/>
    <property type="match status" value="2"/>
</dbReference>
<dbReference type="PANTHER" id="PTHR42855:SF1">
    <property type="entry name" value="ABC TRANSPORTER DOMAIN-CONTAINING PROTEIN"/>
    <property type="match status" value="1"/>
</dbReference>
<feature type="region of interest" description="Disordered" evidence="3">
    <location>
        <begin position="520"/>
        <end position="540"/>
    </location>
</feature>
<protein>
    <submittedName>
        <fullName evidence="5">ABC-F family ATP-binding cassette domain-containing protein</fullName>
    </submittedName>
</protein>
<dbReference type="SMART" id="SM00382">
    <property type="entry name" value="AAA"/>
    <property type="match status" value="2"/>
</dbReference>
<evidence type="ECO:0000313" key="6">
    <source>
        <dbReference type="Proteomes" id="UP000460298"/>
    </source>
</evidence>
<dbReference type="GO" id="GO:0005524">
    <property type="term" value="F:ATP binding"/>
    <property type="evidence" value="ECO:0007669"/>
    <property type="project" value="UniProtKB-KW"/>
</dbReference>
<dbReference type="Pfam" id="PF16326">
    <property type="entry name" value="ABC_tran_CTD"/>
    <property type="match status" value="1"/>
</dbReference>
<evidence type="ECO:0000256" key="3">
    <source>
        <dbReference type="SAM" id="MobiDB-lite"/>
    </source>
</evidence>
<dbReference type="GO" id="GO:0003677">
    <property type="term" value="F:DNA binding"/>
    <property type="evidence" value="ECO:0007669"/>
    <property type="project" value="InterPro"/>
</dbReference>
<keyword evidence="1" id="KW-0547">Nucleotide-binding</keyword>
<dbReference type="InterPro" id="IPR017871">
    <property type="entry name" value="ABC_transporter-like_CS"/>
</dbReference>
<dbReference type="Pfam" id="PF00005">
    <property type="entry name" value="ABC_tran"/>
    <property type="match status" value="2"/>
</dbReference>